<feature type="region of interest" description="Disordered" evidence="1">
    <location>
        <begin position="1"/>
        <end position="22"/>
    </location>
</feature>
<dbReference type="AlphaFoldDB" id="A0A4Y7QFA0"/>
<accession>A0A4Y7QFA0</accession>
<dbReference type="OrthoDB" id="2587563at2759"/>
<evidence type="ECO:0000259" key="2">
    <source>
        <dbReference type="Pfam" id="PF10390"/>
    </source>
</evidence>
<dbReference type="Proteomes" id="UP000294933">
    <property type="component" value="Unassembled WGS sequence"/>
</dbReference>
<evidence type="ECO:0000313" key="3">
    <source>
        <dbReference type="EMBL" id="TDL26085.1"/>
    </source>
</evidence>
<feature type="compositionally biased region" description="Basic and acidic residues" evidence="1">
    <location>
        <begin position="563"/>
        <end position="572"/>
    </location>
</feature>
<dbReference type="STRING" id="50990.A0A4Y7QFA0"/>
<feature type="compositionally biased region" description="Basic and acidic residues" evidence="1">
    <location>
        <begin position="495"/>
        <end position="517"/>
    </location>
</feature>
<feature type="compositionally biased region" description="Low complexity" evidence="1">
    <location>
        <begin position="381"/>
        <end position="395"/>
    </location>
</feature>
<feature type="region of interest" description="Disordered" evidence="1">
    <location>
        <begin position="320"/>
        <end position="673"/>
    </location>
</feature>
<feature type="compositionally biased region" description="Basic and acidic residues" evidence="1">
    <location>
        <begin position="352"/>
        <end position="361"/>
    </location>
</feature>
<dbReference type="InterPro" id="IPR019464">
    <property type="entry name" value="ELL_N"/>
</dbReference>
<dbReference type="Pfam" id="PF10390">
    <property type="entry name" value="ELL"/>
    <property type="match status" value="1"/>
</dbReference>
<feature type="compositionally biased region" description="Low complexity" evidence="1">
    <location>
        <begin position="159"/>
        <end position="192"/>
    </location>
</feature>
<feature type="compositionally biased region" description="Polar residues" evidence="1">
    <location>
        <begin position="331"/>
        <end position="341"/>
    </location>
</feature>
<keyword evidence="4" id="KW-1185">Reference proteome</keyword>
<proteinExistence type="predicted"/>
<dbReference type="EMBL" id="ML170162">
    <property type="protein sequence ID" value="TDL26085.1"/>
    <property type="molecule type" value="Genomic_DNA"/>
</dbReference>
<feature type="compositionally biased region" description="Pro residues" evidence="1">
    <location>
        <begin position="466"/>
        <end position="482"/>
    </location>
</feature>
<dbReference type="Gene3D" id="1.10.10.2670">
    <property type="entry name" value="E3 ubiquitin-protein ligase"/>
    <property type="match status" value="1"/>
</dbReference>
<sequence>MPLPTTGSLTLQGHSRPGEGITAKPKQAMIVRMSEDTLDALQDITSEERMDFMFGDNPGIYIRDVFFPMRASYETTSHELFIRTTKAQRPSASLRLNADVFGRFDVERDLSEKLTKRIHDSSVAAAKQKTERKVVMLDAPLVGAAGTKKGKAQPKNKAKSLLASSSTKPSPRISSPLARSIAQPQPAASSSSTPLKEGNSPIRARLVHFLALGSQSTEEVVKVIGGGTSDLSLRTKIVQVLEDVAEKELAPKNAAKLPPSKESWRLKQETWLDVRPHQYADYTDNERVAVARTARVWLKTMKIPDADPAWEHVRYRANGTSTKPSVPAAANPSTPISSTTGIGAMKASADFKGVRTKEVKEKKPKPIALAEMKIKSEATTSRADSGSRPSSSKAAVAALENGHGKDKEWEEGELAATPPRPAVTRKPPAPKSATPQGQNTATSDPQGSLKKRTGPVDARAMKKEPPPPSESARPAPPLPPPTQVERRSAPIPKIIKKEKEHVVPKDIERARDAETRKLSAGTKRKQPSHEYTDSDDEESSIPLNEVKRKKLADGRGGSSAVRPVKEEPRRSQDSLAPPKKPVKRESSPASLQQQVKPRKDGEGATSSRHVSAARSDRSTTGSGSKLRRKSPIYTSSDDEEAVKPRHAPKPAATQVTSVRARAPAPLPLDHAGLRARYNSTYMEYLGVFTKVVAERTKIESVLKRNGTSSGGVTDSEGDTDMLSAGELEKLSERHRSLHEELLSIKQAWGR</sequence>
<gene>
    <name evidence="3" type="ORF">BD410DRAFT_784108</name>
</gene>
<evidence type="ECO:0000313" key="4">
    <source>
        <dbReference type="Proteomes" id="UP000294933"/>
    </source>
</evidence>
<feature type="compositionally biased region" description="Polar residues" evidence="1">
    <location>
        <begin position="433"/>
        <end position="446"/>
    </location>
</feature>
<feature type="domain" description="RNA polymerase II elongation factor ELL N-terminal" evidence="2">
    <location>
        <begin position="135"/>
        <end position="293"/>
    </location>
</feature>
<organism evidence="3 4">
    <name type="scientific">Rickenella mellea</name>
    <dbReference type="NCBI Taxonomy" id="50990"/>
    <lineage>
        <taxon>Eukaryota</taxon>
        <taxon>Fungi</taxon>
        <taxon>Dikarya</taxon>
        <taxon>Basidiomycota</taxon>
        <taxon>Agaricomycotina</taxon>
        <taxon>Agaricomycetes</taxon>
        <taxon>Hymenochaetales</taxon>
        <taxon>Rickenellaceae</taxon>
        <taxon>Rickenella</taxon>
    </lineage>
</organism>
<feature type="compositionally biased region" description="Polar residues" evidence="1">
    <location>
        <begin position="1"/>
        <end position="13"/>
    </location>
</feature>
<dbReference type="SUPFAM" id="SSF46785">
    <property type="entry name" value="Winged helix' DNA-binding domain"/>
    <property type="match status" value="1"/>
</dbReference>
<evidence type="ECO:0000256" key="1">
    <source>
        <dbReference type="SAM" id="MobiDB-lite"/>
    </source>
</evidence>
<dbReference type="VEuPathDB" id="FungiDB:BD410DRAFT_784108"/>
<feature type="region of interest" description="Disordered" evidence="1">
    <location>
        <begin position="146"/>
        <end position="198"/>
    </location>
</feature>
<dbReference type="InterPro" id="IPR042065">
    <property type="entry name" value="E3_ELL-like"/>
</dbReference>
<name>A0A4Y7QFA0_9AGAM</name>
<protein>
    <recommendedName>
        <fullName evidence="2">RNA polymerase II elongation factor ELL N-terminal domain-containing protein</fullName>
    </recommendedName>
</protein>
<dbReference type="GO" id="GO:0006368">
    <property type="term" value="P:transcription elongation by RNA polymerase II"/>
    <property type="evidence" value="ECO:0007669"/>
    <property type="project" value="InterPro"/>
</dbReference>
<dbReference type="GO" id="GO:0008023">
    <property type="term" value="C:transcription elongation factor complex"/>
    <property type="evidence" value="ECO:0007669"/>
    <property type="project" value="InterPro"/>
</dbReference>
<dbReference type="InterPro" id="IPR036390">
    <property type="entry name" value="WH_DNA-bd_sf"/>
</dbReference>
<reference evidence="3 4" key="1">
    <citation type="submission" date="2018-06" db="EMBL/GenBank/DDBJ databases">
        <title>A transcriptomic atlas of mushroom development highlights an independent origin of complex multicellularity.</title>
        <authorList>
            <consortium name="DOE Joint Genome Institute"/>
            <person name="Krizsan K."/>
            <person name="Almasi E."/>
            <person name="Merenyi Z."/>
            <person name="Sahu N."/>
            <person name="Viragh M."/>
            <person name="Koszo T."/>
            <person name="Mondo S."/>
            <person name="Kiss B."/>
            <person name="Balint B."/>
            <person name="Kues U."/>
            <person name="Barry K."/>
            <person name="Hegedus J.C."/>
            <person name="Henrissat B."/>
            <person name="Johnson J."/>
            <person name="Lipzen A."/>
            <person name="Ohm R."/>
            <person name="Nagy I."/>
            <person name="Pangilinan J."/>
            <person name="Yan J."/>
            <person name="Xiong Y."/>
            <person name="Grigoriev I.V."/>
            <person name="Hibbett D.S."/>
            <person name="Nagy L.G."/>
        </authorList>
    </citation>
    <scope>NUCLEOTIDE SEQUENCE [LARGE SCALE GENOMIC DNA]</scope>
    <source>
        <strain evidence="3 4">SZMC22713</strain>
    </source>
</reference>
<feature type="compositionally biased region" description="Basic residues" evidence="1">
    <location>
        <begin position="148"/>
        <end position="158"/>
    </location>
</feature>